<feature type="coiled-coil region" evidence="3">
    <location>
        <begin position="1009"/>
        <end position="1057"/>
    </location>
</feature>
<dbReference type="GO" id="GO:0051015">
    <property type="term" value="F:actin filament binding"/>
    <property type="evidence" value="ECO:0007669"/>
    <property type="project" value="TreeGrafter"/>
</dbReference>
<feature type="coiled-coil region" evidence="3">
    <location>
        <begin position="605"/>
        <end position="688"/>
    </location>
</feature>
<keyword evidence="7" id="KW-1185">Reference proteome</keyword>
<feature type="region of interest" description="Disordered" evidence="4">
    <location>
        <begin position="1375"/>
        <end position="1394"/>
    </location>
</feature>
<comment type="similarity">
    <text evidence="2">Belongs to the NET family.</text>
</comment>
<feature type="domain" description="NAB" evidence="5">
    <location>
        <begin position="1"/>
        <end position="58"/>
    </location>
</feature>
<evidence type="ECO:0000313" key="7">
    <source>
        <dbReference type="Proteomes" id="UP001497480"/>
    </source>
</evidence>
<protein>
    <recommendedName>
        <fullName evidence="5">NAB domain-containing protein</fullName>
    </recommendedName>
</protein>
<dbReference type="Proteomes" id="UP001497480">
    <property type="component" value="Unassembled WGS sequence"/>
</dbReference>
<feature type="coiled-coil region" evidence="3">
    <location>
        <begin position="762"/>
        <end position="845"/>
    </location>
</feature>
<evidence type="ECO:0000256" key="4">
    <source>
        <dbReference type="SAM" id="MobiDB-lite"/>
    </source>
</evidence>
<dbReference type="InterPro" id="IPR051861">
    <property type="entry name" value="NET_actin-binding_domain"/>
</dbReference>
<name>A0AAV1YDE4_LUPLU</name>
<evidence type="ECO:0000256" key="1">
    <source>
        <dbReference type="ARBA" id="ARBA00023054"/>
    </source>
</evidence>
<keyword evidence="1 3" id="KW-0175">Coiled coil</keyword>
<dbReference type="InterPro" id="IPR011684">
    <property type="entry name" value="NAB"/>
</dbReference>
<dbReference type="GO" id="GO:0005886">
    <property type="term" value="C:plasma membrane"/>
    <property type="evidence" value="ECO:0007669"/>
    <property type="project" value="TreeGrafter"/>
</dbReference>
<evidence type="ECO:0000259" key="5">
    <source>
        <dbReference type="PROSITE" id="PS51774"/>
    </source>
</evidence>
<dbReference type="PANTHER" id="PTHR32258:SF27">
    <property type="entry name" value="INTERACTING (KIP1-LIKE) FAMILY PROTEIN, PUTATIVE-RELATED"/>
    <property type="match status" value="1"/>
</dbReference>
<dbReference type="PROSITE" id="PS51774">
    <property type="entry name" value="NAB"/>
    <property type="match status" value="1"/>
</dbReference>
<evidence type="ECO:0000256" key="3">
    <source>
        <dbReference type="SAM" id="Coils"/>
    </source>
</evidence>
<evidence type="ECO:0000313" key="6">
    <source>
        <dbReference type="EMBL" id="CAL0332076.1"/>
    </source>
</evidence>
<feature type="coiled-coil region" evidence="3">
    <location>
        <begin position="196"/>
        <end position="363"/>
    </location>
</feature>
<feature type="coiled-coil region" evidence="3">
    <location>
        <begin position="406"/>
        <end position="576"/>
    </location>
</feature>
<reference evidence="6 7" key="1">
    <citation type="submission" date="2024-03" db="EMBL/GenBank/DDBJ databases">
        <authorList>
            <person name="Martinez-Hernandez J."/>
        </authorList>
    </citation>
    <scope>NUCLEOTIDE SEQUENCE [LARGE SCALE GENOMIC DNA]</scope>
</reference>
<evidence type="ECO:0000256" key="2">
    <source>
        <dbReference type="ARBA" id="ARBA00038006"/>
    </source>
</evidence>
<gene>
    <name evidence="6" type="ORF">LLUT_LOCUS33136</name>
</gene>
<organism evidence="6 7">
    <name type="scientific">Lupinus luteus</name>
    <name type="common">European yellow lupine</name>
    <dbReference type="NCBI Taxonomy" id="3873"/>
    <lineage>
        <taxon>Eukaryota</taxon>
        <taxon>Viridiplantae</taxon>
        <taxon>Streptophyta</taxon>
        <taxon>Embryophyta</taxon>
        <taxon>Tracheophyta</taxon>
        <taxon>Spermatophyta</taxon>
        <taxon>Magnoliopsida</taxon>
        <taxon>eudicotyledons</taxon>
        <taxon>Gunneridae</taxon>
        <taxon>Pentapetalae</taxon>
        <taxon>rosids</taxon>
        <taxon>fabids</taxon>
        <taxon>Fabales</taxon>
        <taxon>Fabaceae</taxon>
        <taxon>Papilionoideae</taxon>
        <taxon>50 kb inversion clade</taxon>
        <taxon>genistoids sensu lato</taxon>
        <taxon>core genistoids</taxon>
        <taxon>Genisteae</taxon>
        <taxon>Lupinus</taxon>
    </lineage>
</organism>
<dbReference type="Pfam" id="PF07765">
    <property type="entry name" value="KIP1"/>
    <property type="match status" value="1"/>
</dbReference>
<sequence length="1511" mass="174673">MDGKVKTMIELIEEDADSFARRAEMYYKKRPELIELVKDFYRAYRALAERYDHATVELRHAHKTMAKAFPSHTHHYMPFDDSPCDTSESHIQGMPHPICESLEPAFQFSPINAEEFEDGGSGKGLKQKLKRQSYSEYEHAGRAESEVQTLRKALAKMQSDKDDIFLQYQKSSEKLSKMESDLIKPHKDEGGLDEQASNSEIKIKILNDEFARMEAEKDVGLLQYNKSLEKIAVLEAKITLSEENSRMLNEQIERAEVEVKALRVSLAQLSEEKGTVAVHYHQCLEKISIMDSEILRAQEDSKRLNREVEKGAEKLKNAEKQCDMLEESNQSLQLEAENLVQKIAMKDRELLEKHAEIERLETQKHEQHSYFLQTESTLQNLQNLYSQSQQDQRTLALELKYGLHLLKDLELSKQGFKEEMQEIVEENMTLHELNISSTRSLKRLQMKISKLKAIKGILERESALNAEESNALQSETHQIKDDIQDLNHKYQAMLEQLKTLGLNPNCFAAYVKDLQNENTKLKEVCKMERNEKESLREKLKDIDQILVEIPFMEFSLHNLNDELDGLKATVMTFKESCQVLQEEKSIVVDEKSTLLSQLQITTEIMPRLLEKNTLLEKSLSDAENELESLKDKSRSFEETCKLLNDEKCIILNERSILVSQLESVEARLGDLEKRFRKLEENYSDAEKGKYNTDNKVEELHAATLVQEEHVNHKHSTEARLTNLENLVNALQEEQWFGKTEFEEEFDKAVNAQLERFILQSFVEDLEQRNLALLIECEEHAEASEFSDKVISELEGENLMQQLEREKLESEKRVLVQEFENTREKNENLQNDKVKLMEINMQLRSSVTNGEEKENILKSELSAVHVELIYLRTTNQVFQEEKSKLLEEKKSLLKSVLDLKDALSTAEDGHNAILHEVLALSNLNLVYEGIITEKVVEHGSLSEHLSNFSLINSDLKQELFVLNNKLEMKETQNSRLTHQIENSENLVMKKDAELFEMEKWQKTAEFCRSNEKLKMEDQESQLVREKLEKRFSELSENCANHKNEIEQHRVREEALNTQLLERTNEVDIWEAEATAFYSDLHILSISEALLQSKVNELTGVCKRLDDESAEKSMVIEEMTERVKLLESEIEAYIPIITSWKEEFASLENTFLLWTNKSCVVGNGEQKDMITENRIEEKGEHKSKLIPDVISYLLSIQVRIRAVKNVMMQKIKGSVKDENRSAIVETGTLTEVAEDSNLEVTTYDIRKEVMELMELDACRKSSENWLLKKAIPADHNSDDPESKYCKRDHTETDDLIPELCENAHSGSARTELNNSERWKILSSESEIEKELGVDKLELWKVKTKTGEDGKERILDRIASDGQKLGILDVTVEDLKKKKPMNKKRRQGNESNDTEHETFMKQIESVAEAMKQLAYINDQLMKDIEGITPVPPSSMVEQARQGSEQIGRLQFEVQKIQHILLKLADEKNNKGKNRLWRPTSLLLRDSIHIEKKKNSIRPAKNCLYGCSRPSTNEE</sequence>
<proteinExistence type="inferred from homology"/>
<dbReference type="PANTHER" id="PTHR32258">
    <property type="entry name" value="PROTEIN NETWORKED 4A"/>
    <property type="match status" value="1"/>
</dbReference>
<comment type="caution">
    <text evidence="6">The sequence shown here is derived from an EMBL/GenBank/DDBJ whole genome shotgun (WGS) entry which is preliminary data.</text>
</comment>
<feature type="coiled-coil region" evidence="3">
    <location>
        <begin position="951"/>
        <end position="985"/>
    </location>
</feature>
<dbReference type="EMBL" id="CAXHTB010000023">
    <property type="protein sequence ID" value="CAL0332076.1"/>
    <property type="molecule type" value="Genomic_DNA"/>
</dbReference>
<accession>A0AAV1YDE4</accession>